<sequence>MHKTRKTSSLNFVFSYVPSNLFSNLWHLNDLLPDDPKGIHQVWASTLKNLKLAHLKSLTKYSKHWIDDQFQVGDLVFYKAHSVSSELDQKLAKLSYCPYHIQRFLSLVAASLADPSSRIYIKRARVSHLKRLALTLPVIPPLWCSPLSNITFCAPCHVKVTEVSLQAVPKEGWAYRKRSTTTHNCSAVRNTCVASLASSMDKVQYNVQSLRNASMSANVRLQAELLQQHHNLTCTDTTQFIIDNMGTVVYCPPAGWLSSAPLCTIPVYSAWLAFAWPRRTIFKWIVVTFTGLRNWVIITVGYNKQDPWWTILFPNIAHLHQDPVRSATDVKIFCMPLHHFYLHRPPINKHSPSARHSSCGSHLKCADAAFSYFTSADCFLVNHISIALSRRGWRLCSLE</sequence>
<protein>
    <recommendedName>
        <fullName evidence="3">Reverse transcriptase</fullName>
    </recommendedName>
</protein>
<proteinExistence type="predicted"/>
<accession>A0ABQ9HML3</accession>
<evidence type="ECO:0000313" key="1">
    <source>
        <dbReference type="EMBL" id="KAJ8885567.1"/>
    </source>
</evidence>
<feature type="non-terminal residue" evidence="1">
    <location>
        <position position="399"/>
    </location>
</feature>
<comment type="caution">
    <text evidence="1">The sequence shown here is derived from an EMBL/GenBank/DDBJ whole genome shotgun (WGS) entry which is preliminary data.</text>
</comment>
<reference evidence="1 2" key="1">
    <citation type="submission" date="2023-02" db="EMBL/GenBank/DDBJ databases">
        <title>LHISI_Scaffold_Assembly.</title>
        <authorList>
            <person name="Stuart O.P."/>
            <person name="Cleave R."/>
            <person name="Magrath M.J.L."/>
            <person name="Mikheyev A.S."/>
        </authorList>
    </citation>
    <scope>NUCLEOTIDE SEQUENCE [LARGE SCALE GENOMIC DNA]</scope>
    <source>
        <strain evidence="1">Daus_M_001</strain>
        <tissue evidence="1">Leg muscle</tissue>
    </source>
</reference>
<dbReference type="Proteomes" id="UP001159363">
    <property type="component" value="Chromosome X"/>
</dbReference>
<keyword evidence="2" id="KW-1185">Reference proteome</keyword>
<organism evidence="1 2">
    <name type="scientific">Dryococelus australis</name>
    <dbReference type="NCBI Taxonomy" id="614101"/>
    <lineage>
        <taxon>Eukaryota</taxon>
        <taxon>Metazoa</taxon>
        <taxon>Ecdysozoa</taxon>
        <taxon>Arthropoda</taxon>
        <taxon>Hexapoda</taxon>
        <taxon>Insecta</taxon>
        <taxon>Pterygota</taxon>
        <taxon>Neoptera</taxon>
        <taxon>Polyneoptera</taxon>
        <taxon>Phasmatodea</taxon>
        <taxon>Verophasmatodea</taxon>
        <taxon>Anareolatae</taxon>
        <taxon>Phasmatidae</taxon>
        <taxon>Eurycanthinae</taxon>
        <taxon>Dryococelus</taxon>
    </lineage>
</organism>
<dbReference type="EMBL" id="JARBHB010000004">
    <property type="protein sequence ID" value="KAJ8885567.1"/>
    <property type="molecule type" value="Genomic_DNA"/>
</dbReference>
<evidence type="ECO:0008006" key="3">
    <source>
        <dbReference type="Google" id="ProtNLM"/>
    </source>
</evidence>
<evidence type="ECO:0000313" key="2">
    <source>
        <dbReference type="Proteomes" id="UP001159363"/>
    </source>
</evidence>
<name>A0ABQ9HML3_9NEOP</name>
<gene>
    <name evidence="1" type="ORF">PR048_011765</name>
</gene>